<evidence type="ECO:0000313" key="1">
    <source>
        <dbReference type="EMBL" id="KAK4014014.1"/>
    </source>
</evidence>
<protein>
    <submittedName>
        <fullName evidence="1">Uncharacterized protein</fullName>
    </submittedName>
</protein>
<proteinExistence type="predicted"/>
<dbReference type="Proteomes" id="UP001234178">
    <property type="component" value="Unassembled WGS sequence"/>
</dbReference>
<organism evidence="1 2">
    <name type="scientific">Daphnia magna</name>
    <dbReference type="NCBI Taxonomy" id="35525"/>
    <lineage>
        <taxon>Eukaryota</taxon>
        <taxon>Metazoa</taxon>
        <taxon>Ecdysozoa</taxon>
        <taxon>Arthropoda</taxon>
        <taxon>Crustacea</taxon>
        <taxon>Branchiopoda</taxon>
        <taxon>Diplostraca</taxon>
        <taxon>Cladocera</taxon>
        <taxon>Anomopoda</taxon>
        <taxon>Daphniidae</taxon>
        <taxon>Daphnia</taxon>
    </lineage>
</organism>
<sequence length="298" mass="33123">MAPTDNVFDTFEKCGLQLDTHIKELLQKLGYKSLRAFAQEYPITPDKFDELEDNIRDYLANESNISKLNKLENSKAAKVALFGEVFCDNPSQFSFLPGEKASITSAVELCWNILKENKVPALNFAPIFKSTSLSRVDKTQLAIAAPTNKAPSEILGPTPASCKKPFWNQNWQFEAKIGNLKPKLGISSQNLASRTLRLGVANPPILILICNKYGYLNRTSPDVSNHNSNNENSNDAQGMRAELLRQIGRQSFYSLDETPAGGDRGYATIHRPGTLRRQSALIVHYGKDRPTSQYGKLG</sequence>
<gene>
    <name evidence="1" type="ORF">OUZ56_026560</name>
</gene>
<reference evidence="1 2" key="1">
    <citation type="journal article" date="2023" name="Nucleic Acids Res.">
        <title>The hologenome of Daphnia magna reveals possible DNA methylation and microbiome-mediated evolution of the host genome.</title>
        <authorList>
            <person name="Chaturvedi A."/>
            <person name="Li X."/>
            <person name="Dhandapani V."/>
            <person name="Marshall H."/>
            <person name="Kissane S."/>
            <person name="Cuenca-Cambronero M."/>
            <person name="Asole G."/>
            <person name="Calvet F."/>
            <person name="Ruiz-Romero M."/>
            <person name="Marangio P."/>
            <person name="Guigo R."/>
            <person name="Rago D."/>
            <person name="Mirbahai L."/>
            <person name="Eastwood N."/>
            <person name="Colbourne J.K."/>
            <person name="Zhou J."/>
            <person name="Mallon E."/>
            <person name="Orsini L."/>
        </authorList>
    </citation>
    <scope>NUCLEOTIDE SEQUENCE [LARGE SCALE GENOMIC DNA]</scope>
    <source>
        <strain evidence="1">LRV0_1</strain>
    </source>
</reference>
<comment type="caution">
    <text evidence="1">The sequence shown here is derived from an EMBL/GenBank/DDBJ whole genome shotgun (WGS) entry which is preliminary data.</text>
</comment>
<keyword evidence="2" id="KW-1185">Reference proteome</keyword>
<accession>A0ABQ9ZM49</accession>
<name>A0ABQ9ZM49_9CRUS</name>
<dbReference type="EMBL" id="JAOYFB010000004">
    <property type="protein sequence ID" value="KAK4014014.1"/>
    <property type="molecule type" value="Genomic_DNA"/>
</dbReference>
<evidence type="ECO:0000313" key="2">
    <source>
        <dbReference type="Proteomes" id="UP001234178"/>
    </source>
</evidence>